<sequence length="107" mass="11885">MMSLLWPLAWVALQPMVSASSCCRCPNPIRSAVPWPRSCVLAPRLSHCPILSFVSMKTPMLPGDSWAPVHHRPVQGRAMPVDHLCAEYHHPAQGWHRVWAVVATSSV</sequence>
<feature type="chain" id="PRO_5014663101" evidence="1">
    <location>
        <begin position="20"/>
        <end position="107"/>
    </location>
</feature>
<protein>
    <submittedName>
        <fullName evidence="2">Putative secreted protein</fullName>
    </submittedName>
</protein>
<accession>A0A2M4D1D8</accession>
<proteinExistence type="predicted"/>
<dbReference type="AlphaFoldDB" id="A0A2M4D1D8"/>
<evidence type="ECO:0000313" key="2">
    <source>
        <dbReference type="EMBL" id="MBW71366.1"/>
    </source>
</evidence>
<reference evidence="2" key="1">
    <citation type="submission" date="2018-01" db="EMBL/GenBank/DDBJ databases">
        <title>An insight into the sialome of Amazonian anophelines.</title>
        <authorList>
            <person name="Ribeiro J.M."/>
            <person name="Scarpassa V."/>
            <person name="Calvo E."/>
        </authorList>
    </citation>
    <scope>NUCLEOTIDE SEQUENCE</scope>
</reference>
<keyword evidence="1" id="KW-0732">Signal</keyword>
<evidence type="ECO:0000256" key="1">
    <source>
        <dbReference type="SAM" id="SignalP"/>
    </source>
</evidence>
<name>A0A2M4D1D8_ANODA</name>
<dbReference type="EMBL" id="GGFL01007188">
    <property type="protein sequence ID" value="MBW71366.1"/>
    <property type="molecule type" value="Transcribed_RNA"/>
</dbReference>
<feature type="signal peptide" evidence="1">
    <location>
        <begin position="1"/>
        <end position="19"/>
    </location>
</feature>
<organism evidence="2">
    <name type="scientific">Anopheles darlingi</name>
    <name type="common">Mosquito</name>
    <dbReference type="NCBI Taxonomy" id="43151"/>
    <lineage>
        <taxon>Eukaryota</taxon>
        <taxon>Metazoa</taxon>
        <taxon>Ecdysozoa</taxon>
        <taxon>Arthropoda</taxon>
        <taxon>Hexapoda</taxon>
        <taxon>Insecta</taxon>
        <taxon>Pterygota</taxon>
        <taxon>Neoptera</taxon>
        <taxon>Endopterygota</taxon>
        <taxon>Diptera</taxon>
        <taxon>Nematocera</taxon>
        <taxon>Culicoidea</taxon>
        <taxon>Culicidae</taxon>
        <taxon>Anophelinae</taxon>
        <taxon>Anopheles</taxon>
    </lineage>
</organism>